<sequence>MMERVQGLVHYIPSLDEVREFISEHRVGVACSAAAIGTGYLLYRKFHHGKVRQKWRERYDFIVVGAGSAGCVLANRLSENGKFSVLVLEAGGEDSAITMHMPVGCLDVCSNSKYLWVDYTTPQTGCKNLIDQRSASQHGKVLGGSSSVNWMAYVRGHREDYNSWESLGCTGWGWSNVENYFKKMEDYFLPGDHFGHGGPLKVSENLPNWPITSVFLKASMELGLKHNPEYNNGNNQGVSRAHLTTRNGKRWSAAQAYLRPAMKRSNLHVVTDAHVTKILFDGKRAVGVRFVREGGFTYEVLAEKEVIISSGAINSPHLLLLSGIGPKEELQKHGVCEDTCVHTD</sequence>
<comment type="cofactor">
    <cofactor evidence="1">
        <name>FAD</name>
        <dbReference type="ChEBI" id="CHEBI:57692"/>
    </cofactor>
</comment>
<proteinExistence type="inferred from homology"/>
<dbReference type="GO" id="GO:0016614">
    <property type="term" value="F:oxidoreductase activity, acting on CH-OH group of donors"/>
    <property type="evidence" value="ECO:0007669"/>
    <property type="project" value="InterPro"/>
</dbReference>
<dbReference type="Pfam" id="PF00732">
    <property type="entry name" value="GMC_oxred_N"/>
    <property type="match status" value="1"/>
</dbReference>
<dbReference type="InterPro" id="IPR012132">
    <property type="entry name" value="GMC_OxRdtase"/>
</dbReference>
<evidence type="ECO:0000256" key="1">
    <source>
        <dbReference type="ARBA" id="ARBA00001974"/>
    </source>
</evidence>
<evidence type="ECO:0000256" key="2">
    <source>
        <dbReference type="ARBA" id="ARBA00010790"/>
    </source>
</evidence>
<evidence type="ECO:0000313" key="9">
    <source>
        <dbReference type="Proteomes" id="UP000593567"/>
    </source>
</evidence>
<dbReference type="EMBL" id="VXIV02002089">
    <property type="protein sequence ID" value="KAF6027441.1"/>
    <property type="molecule type" value="Genomic_DNA"/>
</dbReference>
<keyword evidence="4 5" id="KW-0274">FAD</keyword>
<comment type="similarity">
    <text evidence="2 5">Belongs to the GMC oxidoreductase family.</text>
</comment>
<gene>
    <name evidence="8" type="ORF">EB796_014240</name>
</gene>
<reference evidence="8" key="1">
    <citation type="submission" date="2020-06" db="EMBL/GenBank/DDBJ databases">
        <title>Draft genome of Bugula neritina, a colonial animal packing powerful symbionts and potential medicines.</title>
        <authorList>
            <person name="Rayko M."/>
        </authorList>
    </citation>
    <scope>NUCLEOTIDE SEQUENCE [LARGE SCALE GENOMIC DNA]</scope>
    <source>
        <strain evidence="8">Kwan_BN1</strain>
    </source>
</reference>
<keyword evidence="9" id="KW-1185">Reference proteome</keyword>
<dbReference type="Gene3D" id="3.50.50.60">
    <property type="entry name" value="FAD/NAD(P)-binding domain"/>
    <property type="match status" value="1"/>
</dbReference>
<evidence type="ECO:0000259" key="6">
    <source>
        <dbReference type="PROSITE" id="PS00623"/>
    </source>
</evidence>
<comment type="caution">
    <text evidence="8">The sequence shown here is derived from an EMBL/GenBank/DDBJ whole genome shotgun (WGS) entry which is preliminary data.</text>
</comment>
<dbReference type="Proteomes" id="UP000593567">
    <property type="component" value="Unassembled WGS sequence"/>
</dbReference>
<feature type="domain" description="Glucose-methanol-choline oxidoreductase N-terminal" evidence="7">
    <location>
        <begin position="311"/>
        <end position="325"/>
    </location>
</feature>
<evidence type="ECO:0000256" key="5">
    <source>
        <dbReference type="RuleBase" id="RU003968"/>
    </source>
</evidence>
<accession>A0A7J7JP46</accession>
<dbReference type="OrthoDB" id="269227at2759"/>
<evidence type="ECO:0000256" key="3">
    <source>
        <dbReference type="ARBA" id="ARBA00022630"/>
    </source>
</evidence>
<evidence type="ECO:0000259" key="7">
    <source>
        <dbReference type="PROSITE" id="PS00624"/>
    </source>
</evidence>
<dbReference type="SUPFAM" id="SSF51905">
    <property type="entry name" value="FAD/NAD(P)-binding domain"/>
    <property type="match status" value="1"/>
</dbReference>
<protein>
    <recommendedName>
        <fullName evidence="6 7">Glucose-methanol-choline oxidoreductase N-terminal domain-containing protein</fullName>
    </recommendedName>
</protein>
<dbReference type="GO" id="GO:0050660">
    <property type="term" value="F:flavin adenine dinucleotide binding"/>
    <property type="evidence" value="ECO:0007669"/>
    <property type="project" value="InterPro"/>
</dbReference>
<name>A0A7J7JP46_BUGNE</name>
<feature type="domain" description="Glucose-methanol-choline oxidoreductase N-terminal" evidence="6">
    <location>
        <begin position="139"/>
        <end position="162"/>
    </location>
</feature>
<dbReference type="PANTHER" id="PTHR11552">
    <property type="entry name" value="GLUCOSE-METHANOL-CHOLINE GMC OXIDOREDUCTASE"/>
    <property type="match status" value="1"/>
</dbReference>
<evidence type="ECO:0000313" key="8">
    <source>
        <dbReference type="EMBL" id="KAF6027441.1"/>
    </source>
</evidence>
<dbReference type="Gene3D" id="3.30.560.10">
    <property type="entry name" value="Glucose Oxidase, domain 3"/>
    <property type="match status" value="1"/>
</dbReference>
<dbReference type="PROSITE" id="PS00624">
    <property type="entry name" value="GMC_OXRED_2"/>
    <property type="match status" value="1"/>
</dbReference>
<dbReference type="InterPro" id="IPR000172">
    <property type="entry name" value="GMC_OxRdtase_N"/>
</dbReference>
<dbReference type="InterPro" id="IPR036188">
    <property type="entry name" value="FAD/NAD-bd_sf"/>
</dbReference>
<evidence type="ECO:0000256" key="4">
    <source>
        <dbReference type="ARBA" id="ARBA00022827"/>
    </source>
</evidence>
<organism evidence="8 9">
    <name type="scientific">Bugula neritina</name>
    <name type="common">Brown bryozoan</name>
    <name type="synonym">Sertularia neritina</name>
    <dbReference type="NCBI Taxonomy" id="10212"/>
    <lineage>
        <taxon>Eukaryota</taxon>
        <taxon>Metazoa</taxon>
        <taxon>Spiralia</taxon>
        <taxon>Lophotrochozoa</taxon>
        <taxon>Bryozoa</taxon>
        <taxon>Gymnolaemata</taxon>
        <taxon>Cheilostomatida</taxon>
        <taxon>Flustrina</taxon>
        <taxon>Buguloidea</taxon>
        <taxon>Bugulidae</taxon>
        <taxon>Bugula</taxon>
    </lineage>
</organism>
<dbReference type="AlphaFoldDB" id="A0A7J7JP46"/>
<dbReference type="PANTHER" id="PTHR11552:SF147">
    <property type="entry name" value="CHOLINE DEHYDROGENASE, MITOCHONDRIAL"/>
    <property type="match status" value="1"/>
</dbReference>
<dbReference type="PROSITE" id="PS00623">
    <property type="entry name" value="GMC_OXRED_1"/>
    <property type="match status" value="1"/>
</dbReference>
<keyword evidence="3 5" id="KW-0285">Flavoprotein</keyword>